<dbReference type="Proteomes" id="UP000064912">
    <property type="component" value="Chromosome"/>
</dbReference>
<keyword evidence="1" id="KW-0808">Transferase</keyword>
<dbReference type="AlphaFoldDB" id="A0A0D6B335"/>
<dbReference type="EMBL" id="AP014800">
    <property type="protein sequence ID" value="BAQ69517.1"/>
    <property type="molecule type" value="Genomic_DNA"/>
</dbReference>
<protein>
    <submittedName>
        <fullName evidence="1">Acetyltransferase</fullName>
    </submittedName>
</protein>
<accession>A0A0D6B335</accession>
<reference evidence="1 2" key="1">
    <citation type="submission" date="2015-02" db="EMBL/GenBank/DDBJ databases">
        <title>Genome sequene of Rhodovulum sulfidophilum DSM 2351.</title>
        <authorList>
            <person name="Nagao N."/>
        </authorList>
    </citation>
    <scope>NUCLEOTIDE SEQUENCE [LARGE SCALE GENOMIC DNA]</scope>
    <source>
        <strain evidence="1 2">DSM 2351</strain>
    </source>
</reference>
<sequence length="109" mass="12063">MLQISAVLPEPDKTALQGEIGDIFHPHCADARYATDAVRMMLGYEVICCGVQRIFAWLDPANTSWGGVVESMRLRRGTHLLQNDCFGGSRGNELIHALLTPAWQVPQDL</sequence>
<dbReference type="KEGG" id="rsu:NHU_02366"/>
<dbReference type="Gene3D" id="3.40.630.30">
    <property type="match status" value="1"/>
</dbReference>
<proteinExistence type="predicted"/>
<evidence type="ECO:0000313" key="2">
    <source>
        <dbReference type="Proteomes" id="UP000064912"/>
    </source>
</evidence>
<evidence type="ECO:0000313" key="1">
    <source>
        <dbReference type="EMBL" id="BAQ69517.1"/>
    </source>
</evidence>
<name>A0A0D6B335_RHOSU</name>
<gene>
    <name evidence="1" type="ORF">NHU_02366</name>
</gene>
<dbReference type="PATRIC" id="fig|35806.4.peg.2434"/>
<dbReference type="GO" id="GO:0016740">
    <property type="term" value="F:transferase activity"/>
    <property type="evidence" value="ECO:0007669"/>
    <property type="project" value="UniProtKB-KW"/>
</dbReference>
<organism evidence="1 2">
    <name type="scientific">Rhodovulum sulfidophilum</name>
    <name type="common">Rhodobacter sulfidophilus</name>
    <dbReference type="NCBI Taxonomy" id="35806"/>
    <lineage>
        <taxon>Bacteria</taxon>
        <taxon>Pseudomonadati</taxon>
        <taxon>Pseudomonadota</taxon>
        <taxon>Alphaproteobacteria</taxon>
        <taxon>Rhodobacterales</taxon>
        <taxon>Paracoccaceae</taxon>
        <taxon>Rhodovulum</taxon>
    </lineage>
</organism>